<feature type="compositionally biased region" description="Polar residues" evidence="9">
    <location>
        <begin position="12"/>
        <end position="25"/>
    </location>
</feature>
<dbReference type="GO" id="GO:0032259">
    <property type="term" value="P:methylation"/>
    <property type="evidence" value="ECO:0007669"/>
    <property type="project" value="UniProtKB-KW"/>
</dbReference>
<dbReference type="SUPFAM" id="SSF53335">
    <property type="entry name" value="S-adenosyl-L-methionine-dependent methyltransferases"/>
    <property type="match status" value="1"/>
</dbReference>
<dbReference type="Gene3D" id="3.40.50.150">
    <property type="entry name" value="Vaccinia Virus protein VP39"/>
    <property type="match status" value="1"/>
</dbReference>
<evidence type="ECO:0000256" key="1">
    <source>
        <dbReference type="ARBA" id="ARBA00022603"/>
    </source>
</evidence>
<evidence type="ECO:0000256" key="6">
    <source>
        <dbReference type="PROSITE-ProRule" id="PRU01016"/>
    </source>
</evidence>
<dbReference type="InterPro" id="IPR031303">
    <property type="entry name" value="C5_meth_CS"/>
</dbReference>
<dbReference type="NCBIfam" id="TIGR00675">
    <property type="entry name" value="dcm"/>
    <property type="match status" value="1"/>
</dbReference>
<dbReference type="PANTHER" id="PTHR10629">
    <property type="entry name" value="CYTOSINE-SPECIFIC METHYLTRANSFERASE"/>
    <property type="match status" value="1"/>
</dbReference>
<dbReference type="InterPro" id="IPR018117">
    <property type="entry name" value="C5_DNA_meth_AS"/>
</dbReference>
<evidence type="ECO:0000313" key="11">
    <source>
        <dbReference type="Proteomes" id="UP000198539"/>
    </source>
</evidence>
<dbReference type="Gene3D" id="3.90.120.10">
    <property type="entry name" value="DNA Methylase, subunit A, domain 2"/>
    <property type="match status" value="1"/>
</dbReference>
<dbReference type="EC" id="2.1.1.37" evidence="8"/>
<dbReference type="GO" id="GO:0003677">
    <property type="term" value="F:DNA binding"/>
    <property type="evidence" value="ECO:0007669"/>
    <property type="project" value="TreeGrafter"/>
</dbReference>
<evidence type="ECO:0000256" key="2">
    <source>
        <dbReference type="ARBA" id="ARBA00022679"/>
    </source>
</evidence>
<dbReference type="PROSITE" id="PS51679">
    <property type="entry name" value="SAM_MT_C5"/>
    <property type="match status" value="1"/>
</dbReference>
<evidence type="ECO:0000256" key="7">
    <source>
        <dbReference type="RuleBase" id="RU000416"/>
    </source>
</evidence>
<dbReference type="InterPro" id="IPR029063">
    <property type="entry name" value="SAM-dependent_MTases_sf"/>
</dbReference>
<dbReference type="EMBL" id="FNOM01000002">
    <property type="protein sequence ID" value="SDW52300.1"/>
    <property type="molecule type" value="Genomic_DNA"/>
</dbReference>
<comment type="catalytic activity">
    <reaction evidence="5 8">
        <text>a 2'-deoxycytidine in DNA + S-adenosyl-L-methionine = a 5-methyl-2'-deoxycytidine in DNA + S-adenosyl-L-homocysteine + H(+)</text>
        <dbReference type="Rhea" id="RHEA:13681"/>
        <dbReference type="Rhea" id="RHEA-COMP:11369"/>
        <dbReference type="Rhea" id="RHEA-COMP:11370"/>
        <dbReference type="ChEBI" id="CHEBI:15378"/>
        <dbReference type="ChEBI" id="CHEBI:57856"/>
        <dbReference type="ChEBI" id="CHEBI:59789"/>
        <dbReference type="ChEBI" id="CHEBI:85452"/>
        <dbReference type="ChEBI" id="CHEBI:85454"/>
        <dbReference type="EC" id="2.1.1.37"/>
    </reaction>
</comment>
<feature type="active site" evidence="6">
    <location>
        <position position="114"/>
    </location>
</feature>
<dbReference type="Proteomes" id="UP000198539">
    <property type="component" value="Unassembled WGS sequence"/>
</dbReference>
<keyword evidence="1 6" id="KW-0489">Methyltransferase</keyword>
<reference evidence="10 11" key="1">
    <citation type="submission" date="2016-10" db="EMBL/GenBank/DDBJ databases">
        <authorList>
            <person name="de Groot N.N."/>
        </authorList>
    </citation>
    <scope>NUCLEOTIDE SEQUENCE [LARGE SCALE GENOMIC DNA]</scope>
    <source>
        <strain evidence="10 11">CGMCC 1.8894</strain>
    </source>
</reference>
<dbReference type="GO" id="GO:0009307">
    <property type="term" value="P:DNA restriction-modification system"/>
    <property type="evidence" value="ECO:0007669"/>
    <property type="project" value="UniProtKB-KW"/>
</dbReference>
<dbReference type="PROSITE" id="PS00095">
    <property type="entry name" value="C5_MTASE_2"/>
    <property type="match status" value="1"/>
</dbReference>
<evidence type="ECO:0000256" key="5">
    <source>
        <dbReference type="ARBA" id="ARBA00047422"/>
    </source>
</evidence>
<protein>
    <recommendedName>
        <fullName evidence="8">Cytosine-specific methyltransferase</fullName>
        <ecNumber evidence="8">2.1.1.37</ecNumber>
    </recommendedName>
</protein>
<dbReference type="STRING" id="564137.SAMN04488238_102307"/>
<evidence type="ECO:0000256" key="9">
    <source>
        <dbReference type="SAM" id="MobiDB-lite"/>
    </source>
</evidence>
<dbReference type="PROSITE" id="PS00094">
    <property type="entry name" value="C5_MTASE_1"/>
    <property type="match status" value="1"/>
</dbReference>
<dbReference type="Pfam" id="PF00145">
    <property type="entry name" value="DNA_methylase"/>
    <property type="match status" value="1"/>
</dbReference>
<dbReference type="InterPro" id="IPR001525">
    <property type="entry name" value="C5_MeTfrase"/>
</dbReference>
<feature type="region of interest" description="Disordered" evidence="9">
    <location>
        <begin position="1"/>
        <end position="29"/>
    </location>
</feature>
<accession>A0A1H2U8B4</accession>
<proteinExistence type="inferred from homology"/>
<dbReference type="GO" id="GO:0003886">
    <property type="term" value="F:DNA (cytosine-5-)-methyltransferase activity"/>
    <property type="evidence" value="ECO:0007669"/>
    <property type="project" value="UniProtKB-EC"/>
</dbReference>
<organism evidence="10 11">
    <name type="scientific">Roseicitreum antarcticum</name>
    <dbReference type="NCBI Taxonomy" id="564137"/>
    <lineage>
        <taxon>Bacteria</taxon>
        <taxon>Pseudomonadati</taxon>
        <taxon>Pseudomonadota</taxon>
        <taxon>Alphaproteobacteria</taxon>
        <taxon>Rhodobacterales</taxon>
        <taxon>Paracoccaceae</taxon>
        <taxon>Roseicitreum</taxon>
    </lineage>
</organism>
<evidence type="ECO:0000256" key="8">
    <source>
        <dbReference type="RuleBase" id="RU000417"/>
    </source>
</evidence>
<keyword evidence="4" id="KW-0680">Restriction system</keyword>
<evidence type="ECO:0000313" key="10">
    <source>
        <dbReference type="EMBL" id="SDW52300.1"/>
    </source>
</evidence>
<dbReference type="PANTHER" id="PTHR10629:SF52">
    <property type="entry name" value="DNA (CYTOSINE-5)-METHYLTRANSFERASE 1"/>
    <property type="match status" value="1"/>
</dbReference>
<evidence type="ECO:0000256" key="4">
    <source>
        <dbReference type="ARBA" id="ARBA00022747"/>
    </source>
</evidence>
<sequence>MEESKKRLEASGSLSKTQGISPTVKQNRRNGTADMKTIDLFCGAGGLSEGFRQAGFSALYANDHETPALRTYEFNHAGAICSDDPIETVDPAKIRAGLGIKRGEVDAVIGGPPCQGFSTYGQRREDDSRNQLYVPYFGFVEEFRPKAFLIENVTGLISMAGGAVIADMVSRAEALGYAADVVTLDACEFGVPQHRKRVFIFGAADGQRIAPPVPTHMNGKRTGVLLNDQPSLFFDQPAASPALTVRDAISDLPKEALAPRDTQQHLEYAATDLTPYQNLMRGNETELTHHSAKRMLGIRRLRLAMLHPGDYGTKIEERLADGGLPDDLIDIMMGGAGMRNPDECRKQDRIKETALREMLKAGHTTPEQVMTFLDSQGFANKYRRLHWDRPSHTVVAHMARDCSDFVHPGIDRFVSVREAARLQSFPDAYRFPGSQFVQFRQIGNAVPPLLGFAMAKALKAAIG</sequence>
<dbReference type="PRINTS" id="PR00105">
    <property type="entry name" value="C5METTRFRASE"/>
</dbReference>
<keyword evidence="2 6" id="KW-0808">Transferase</keyword>
<gene>
    <name evidence="10" type="ORF">SAMN04488238_102307</name>
</gene>
<evidence type="ECO:0000256" key="3">
    <source>
        <dbReference type="ARBA" id="ARBA00022691"/>
    </source>
</evidence>
<comment type="similarity">
    <text evidence="6 7">Belongs to the class I-like SAM-binding methyltransferase superfamily. C5-methyltransferase family.</text>
</comment>
<dbReference type="GO" id="GO:0044027">
    <property type="term" value="P:negative regulation of gene expression via chromosomal CpG island methylation"/>
    <property type="evidence" value="ECO:0007669"/>
    <property type="project" value="TreeGrafter"/>
</dbReference>
<dbReference type="AlphaFoldDB" id="A0A1H2U8B4"/>
<name>A0A1H2U8B4_9RHOB</name>
<dbReference type="InterPro" id="IPR050390">
    <property type="entry name" value="C5-Methyltransferase"/>
</dbReference>
<keyword evidence="11" id="KW-1185">Reference proteome</keyword>
<keyword evidence="3 6" id="KW-0949">S-adenosyl-L-methionine</keyword>